<proteinExistence type="predicted"/>
<name>A0ABW7KYM3_9BURK</name>
<evidence type="ECO:0000256" key="1">
    <source>
        <dbReference type="SAM" id="MobiDB-lite"/>
    </source>
</evidence>
<sequence>MKIAKSTFVVPLAVADALPYRLIVGKVEPPPRGGGKRHVEPKAARRSRTARPPPCAFLFWPRIGQ</sequence>
<keyword evidence="3" id="KW-1185">Reference proteome</keyword>
<feature type="region of interest" description="Disordered" evidence="1">
    <location>
        <begin position="27"/>
        <end position="53"/>
    </location>
</feature>
<dbReference type="RefSeq" id="WP_060310882.1">
    <property type="nucleotide sequence ID" value="NZ_JBIMPM010000005.1"/>
</dbReference>
<reference evidence="2 3" key="1">
    <citation type="submission" date="2024-10" db="EMBL/GenBank/DDBJ databases">
        <title>Burkholderia semiarida in Mexico.</title>
        <authorList>
            <person name="Estrada P."/>
        </authorList>
    </citation>
    <scope>NUCLEOTIDE SEQUENCE [LARGE SCALE GENOMIC DNA]</scope>
    <source>
        <strain evidence="2 3">CLM7-1</strain>
    </source>
</reference>
<organism evidence="2 3">
    <name type="scientific">Burkholderia semiarida</name>
    <dbReference type="NCBI Taxonomy" id="2843303"/>
    <lineage>
        <taxon>Bacteria</taxon>
        <taxon>Pseudomonadati</taxon>
        <taxon>Pseudomonadota</taxon>
        <taxon>Betaproteobacteria</taxon>
        <taxon>Burkholderiales</taxon>
        <taxon>Burkholderiaceae</taxon>
        <taxon>Burkholderia</taxon>
        <taxon>Burkholderia cepacia complex</taxon>
    </lineage>
</organism>
<evidence type="ECO:0000313" key="2">
    <source>
        <dbReference type="EMBL" id="MFH5250716.1"/>
    </source>
</evidence>
<dbReference type="EMBL" id="JBIMPM010000005">
    <property type="protein sequence ID" value="MFH5250716.1"/>
    <property type="molecule type" value="Genomic_DNA"/>
</dbReference>
<gene>
    <name evidence="2" type="ORF">ACGTRS_05650</name>
</gene>
<dbReference type="Proteomes" id="UP001609186">
    <property type="component" value="Unassembled WGS sequence"/>
</dbReference>
<accession>A0ABW7KYM3</accession>
<protein>
    <submittedName>
        <fullName evidence="2">Uncharacterized protein</fullName>
    </submittedName>
</protein>
<evidence type="ECO:0000313" key="3">
    <source>
        <dbReference type="Proteomes" id="UP001609186"/>
    </source>
</evidence>
<comment type="caution">
    <text evidence="2">The sequence shown here is derived from an EMBL/GenBank/DDBJ whole genome shotgun (WGS) entry which is preliminary data.</text>
</comment>